<gene>
    <name evidence="2" type="ORF">ACFOGJ_27310</name>
</gene>
<comment type="caution">
    <text evidence="2">The sequence shown here is derived from an EMBL/GenBank/DDBJ whole genome shotgun (WGS) entry which is preliminary data.</text>
</comment>
<protein>
    <submittedName>
        <fullName evidence="2">Uncharacterized protein</fullName>
    </submittedName>
</protein>
<name>A0ABV7L9M2_9PROT</name>
<feature type="region of interest" description="Disordered" evidence="1">
    <location>
        <begin position="1"/>
        <end position="26"/>
    </location>
</feature>
<proteinExistence type="predicted"/>
<evidence type="ECO:0000313" key="2">
    <source>
        <dbReference type="EMBL" id="MFC3230985.1"/>
    </source>
</evidence>
<organism evidence="2 3">
    <name type="scientific">Marinibaculum pumilum</name>
    <dbReference type="NCBI Taxonomy" id="1766165"/>
    <lineage>
        <taxon>Bacteria</taxon>
        <taxon>Pseudomonadati</taxon>
        <taxon>Pseudomonadota</taxon>
        <taxon>Alphaproteobacteria</taxon>
        <taxon>Rhodospirillales</taxon>
        <taxon>Rhodospirillaceae</taxon>
        <taxon>Marinibaculum</taxon>
    </lineage>
</organism>
<evidence type="ECO:0000313" key="3">
    <source>
        <dbReference type="Proteomes" id="UP001595528"/>
    </source>
</evidence>
<keyword evidence="3" id="KW-1185">Reference proteome</keyword>
<accession>A0ABV7L9M2</accession>
<dbReference type="RefSeq" id="WP_379906454.1">
    <property type="nucleotide sequence ID" value="NZ_JBHRTR010000054.1"/>
</dbReference>
<dbReference type="Proteomes" id="UP001595528">
    <property type="component" value="Unassembled WGS sequence"/>
</dbReference>
<sequence>MQGPDEDRSECRNSAVLQPAGREQLRRQRRCRLDGAALDTLSGGTLMPIIHSTE</sequence>
<dbReference type="EMBL" id="JBHRTR010000054">
    <property type="protein sequence ID" value="MFC3230985.1"/>
    <property type="molecule type" value="Genomic_DNA"/>
</dbReference>
<evidence type="ECO:0000256" key="1">
    <source>
        <dbReference type="SAM" id="MobiDB-lite"/>
    </source>
</evidence>
<reference evidence="3" key="1">
    <citation type="journal article" date="2019" name="Int. J. Syst. Evol. Microbiol.">
        <title>The Global Catalogue of Microorganisms (GCM) 10K type strain sequencing project: providing services to taxonomists for standard genome sequencing and annotation.</title>
        <authorList>
            <consortium name="The Broad Institute Genomics Platform"/>
            <consortium name="The Broad Institute Genome Sequencing Center for Infectious Disease"/>
            <person name="Wu L."/>
            <person name="Ma J."/>
        </authorList>
    </citation>
    <scope>NUCLEOTIDE SEQUENCE [LARGE SCALE GENOMIC DNA]</scope>
    <source>
        <strain evidence="3">KCTC 42964</strain>
    </source>
</reference>
<feature type="compositionally biased region" description="Basic and acidic residues" evidence="1">
    <location>
        <begin position="1"/>
        <end position="11"/>
    </location>
</feature>